<evidence type="ECO:0000256" key="4">
    <source>
        <dbReference type="ARBA" id="ARBA00023004"/>
    </source>
</evidence>
<keyword evidence="7" id="KW-1185">Reference proteome</keyword>
<evidence type="ECO:0000256" key="1">
    <source>
        <dbReference type="ARBA" id="ARBA00022448"/>
    </source>
</evidence>
<name>A0ABP9SDN6_9GAMM</name>
<evidence type="ECO:0000313" key="7">
    <source>
        <dbReference type="Proteomes" id="UP001501600"/>
    </source>
</evidence>
<reference evidence="7" key="1">
    <citation type="journal article" date="2019" name="Int. J. Syst. Evol. Microbiol.">
        <title>The Global Catalogue of Microorganisms (GCM) 10K type strain sequencing project: providing services to taxonomists for standard genome sequencing and annotation.</title>
        <authorList>
            <consortium name="The Broad Institute Genomics Platform"/>
            <consortium name="The Broad Institute Genome Sequencing Center for Infectious Disease"/>
            <person name="Wu L."/>
            <person name="Ma J."/>
        </authorList>
    </citation>
    <scope>NUCLEOTIDE SEQUENCE [LARGE SCALE GENOMIC DNA]</scope>
    <source>
        <strain evidence="7">JCM 18720</strain>
    </source>
</reference>
<dbReference type="Proteomes" id="UP001501600">
    <property type="component" value="Unassembled WGS sequence"/>
</dbReference>
<keyword evidence="3" id="KW-0479">Metal-binding</keyword>
<protein>
    <submittedName>
        <fullName evidence="6">Globin</fullName>
    </submittedName>
</protein>
<evidence type="ECO:0000313" key="6">
    <source>
        <dbReference type="EMBL" id="GAA5193973.1"/>
    </source>
</evidence>
<dbReference type="Pfam" id="PF01152">
    <property type="entry name" value="Bac_globin"/>
    <property type="match status" value="1"/>
</dbReference>
<dbReference type="EMBL" id="BAABLF010000027">
    <property type="protein sequence ID" value="GAA5193973.1"/>
    <property type="molecule type" value="Genomic_DNA"/>
</dbReference>
<dbReference type="PANTHER" id="PTHR47366">
    <property type="entry name" value="TWO-ON-TWO HEMOGLOBIN-3"/>
    <property type="match status" value="1"/>
</dbReference>
<evidence type="ECO:0000256" key="2">
    <source>
        <dbReference type="ARBA" id="ARBA00022617"/>
    </source>
</evidence>
<gene>
    <name evidence="6" type="ORF">GCM10025772_25970</name>
</gene>
<dbReference type="PANTHER" id="PTHR47366:SF1">
    <property type="entry name" value="TWO-ON-TWO HEMOGLOBIN-3"/>
    <property type="match status" value="1"/>
</dbReference>
<keyword evidence="4" id="KW-0408">Iron</keyword>
<dbReference type="RefSeq" id="WP_345317595.1">
    <property type="nucleotide sequence ID" value="NZ_BAABLF010000027.1"/>
</dbReference>
<keyword evidence="1" id="KW-0813">Transport</keyword>
<dbReference type="SUPFAM" id="SSF46458">
    <property type="entry name" value="Globin-like"/>
    <property type="match status" value="1"/>
</dbReference>
<dbReference type="Gene3D" id="1.10.490.10">
    <property type="entry name" value="Globins"/>
    <property type="match status" value="1"/>
</dbReference>
<keyword evidence="2" id="KW-0349">Heme</keyword>
<evidence type="ECO:0000256" key="5">
    <source>
        <dbReference type="ARBA" id="ARBA00034496"/>
    </source>
</evidence>
<accession>A0ABP9SDN6</accession>
<dbReference type="InterPro" id="IPR009050">
    <property type="entry name" value="Globin-like_sf"/>
</dbReference>
<sequence length="148" mass="17158">MLSLIRRALNGKQAATAYEQLGGEERLRALCHRFYALMDSEPEYRDLRALHPASLAGSEEKLFDFFSGWLGGPPLFERKHGHPRLRARHLPFRIDKRQRNLWLHCMKRALEEEISHRPSRQAMLKALVDLADHMRNVDEGCPVHHNGS</sequence>
<dbReference type="CDD" id="cd14773">
    <property type="entry name" value="TrHb2_PhHbO-like_O"/>
    <property type="match status" value="1"/>
</dbReference>
<dbReference type="InterPro" id="IPR001486">
    <property type="entry name" value="Hemoglobin_trunc"/>
</dbReference>
<proteinExistence type="inferred from homology"/>
<organism evidence="6 7">
    <name type="scientific">Ferrimonas gelatinilytica</name>
    <dbReference type="NCBI Taxonomy" id="1255257"/>
    <lineage>
        <taxon>Bacteria</taxon>
        <taxon>Pseudomonadati</taxon>
        <taxon>Pseudomonadota</taxon>
        <taxon>Gammaproteobacteria</taxon>
        <taxon>Alteromonadales</taxon>
        <taxon>Ferrimonadaceae</taxon>
        <taxon>Ferrimonas</taxon>
    </lineage>
</organism>
<dbReference type="InterPro" id="IPR044203">
    <property type="entry name" value="GlbO/GLB3-like"/>
</dbReference>
<comment type="caution">
    <text evidence="6">The sequence shown here is derived from an EMBL/GenBank/DDBJ whole genome shotgun (WGS) entry which is preliminary data.</text>
</comment>
<comment type="similarity">
    <text evidence="5">Belongs to the truncated hemoglobin family. Group II subfamily.</text>
</comment>
<evidence type="ECO:0000256" key="3">
    <source>
        <dbReference type="ARBA" id="ARBA00022723"/>
    </source>
</evidence>
<dbReference type="InterPro" id="IPR012292">
    <property type="entry name" value="Globin/Proto"/>
</dbReference>